<dbReference type="SUPFAM" id="SSF52833">
    <property type="entry name" value="Thioredoxin-like"/>
    <property type="match status" value="1"/>
</dbReference>
<dbReference type="PIRSF" id="PIRSF000303">
    <property type="entry name" value="Glutathion_perox"/>
    <property type="match status" value="1"/>
</dbReference>
<evidence type="ECO:0000259" key="4">
    <source>
        <dbReference type="PROSITE" id="PS51352"/>
    </source>
</evidence>
<gene>
    <name evidence="5" type="ORF">LCGC14_0905190</name>
</gene>
<dbReference type="GO" id="GO:0034599">
    <property type="term" value="P:cellular response to oxidative stress"/>
    <property type="evidence" value="ECO:0007669"/>
    <property type="project" value="TreeGrafter"/>
</dbReference>
<dbReference type="InterPro" id="IPR036249">
    <property type="entry name" value="Thioredoxin-like_sf"/>
</dbReference>
<comment type="caution">
    <text evidence="5">The sequence shown here is derived from an EMBL/GenBank/DDBJ whole genome shotgun (WGS) entry which is preliminary data.</text>
</comment>
<evidence type="ECO:0000313" key="5">
    <source>
        <dbReference type="EMBL" id="KKN23414.1"/>
    </source>
</evidence>
<keyword evidence="3" id="KW-0560">Oxidoreductase</keyword>
<dbReference type="PRINTS" id="PR01011">
    <property type="entry name" value="GLUTPROXDASE"/>
</dbReference>
<keyword evidence="2" id="KW-0575">Peroxidase</keyword>
<dbReference type="InterPro" id="IPR029759">
    <property type="entry name" value="GPX_AS"/>
</dbReference>
<accession>A0A0F9NZW7</accession>
<dbReference type="AlphaFoldDB" id="A0A0F9NZW7"/>
<dbReference type="InterPro" id="IPR013766">
    <property type="entry name" value="Thioredoxin_domain"/>
</dbReference>
<dbReference type="Pfam" id="PF00255">
    <property type="entry name" value="GSHPx"/>
    <property type="match status" value="1"/>
</dbReference>
<dbReference type="PROSITE" id="PS51352">
    <property type="entry name" value="THIOREDOXIN_2"/>
    <property type="match status" value="1"/>
</dbReference>
<proteinExistence type="inferred from homology"/>
<dbReference type="GO" id="GO:0004601">
    <property type="term" value="F:peroxidase activity"/>
    <property type="evidence" value="ECO:0007669"/>
    <property type="project" value="UniProtKB-KW"/>
</dbReference>
<protein>
    <recommendedName>
        <fullName evidence="4">Thioredoxin domain-containing protein</fullName>
    </recommendedName>
</protein>
<dbReference type="Gene3D" id="3.40.30.10">
    <property type="entry name" value="Glutaredoxin"/>
    <property type="match status" value="1"/>
</dbReference>
<dbReference type="CDD" id="cd00340">
    <property type="entry name" value="GSH_Peroxidase"/>
    <property type="match status" value="1"/>
</dbReference>
<dbReference type="PANTHER" id="PTHR11592">
    <property type="entry name" value="GLUTATHIONE PEROXIDASE"/>
    <property type="match status" value="1"/>
</dbReference>
<feature type="domain" description="Thioredoxin" evidence="4">
    <location>
        <begin position="11"/>
        <end position="179"/>
    </location>
</feature>
<dbReference type="InterPro" id="IPR000889">
    <property type="entry name" value="Glutathione_peroxidase"/>
</dbReference>
<reference evidence="5" key="1">
    <citation type="journal article" date="2015" name="Nature">
        <title>Complex archaea that bridge the gap between prokaryotes and eukaryotes.</title>
        <authorList>
            <person name="Spang A."/>
            <person name="Saw J.H."/>
            <person name="Jorgensen S.L."/>
            <person name="Zaremba-Niedzwiedzka K."/>
            <person name="Martijn J."/>
            <person name="Lind A.E."/>
            <person name="van Eijk R."/>
            <person name="Schleper C."/>
            <person name="Guy L."/>
            <person name="Ettema T.J."/>
        </authorList>
    </citation>
    <scope>NUCLEOTIDE SEQUENCE</scope>
</reference>
<dbReference type="PROSITE" id="PS51355">
    <property type="entry name" value="GLUTATHIONE_PEROXID_3"/>
    <property type="match status" value="1"/>
</dbReference>
<evidence type="ECO:0000256" key="2">
    <source>
        <dbReference type="ARBA" id="ARBA00022559"/>
    </source>
</evidence>
<dbReference type="EMBL" id="LAZR01002973">
    <property type="protein sequence ID" value="KKN23414.1"/>
    <property type="molecule type" value="Genomic_DNA"/>
</dbReference>
<dbReference type="PANTHER" id="PTHR11592:SF44">
    <property type="entry name" value="GLUTATHIONE PEROXIDASE"/>
    <property type="match status" value="1"/>
</dbReference>
<evidence type="ECO:0000256" key="3">
    <source>
        <dbReference type="ARBA" id="ARBA00023002"/>
    </source>
</evidence>
<name>A0A0F9NZW7_9ZZZZ</name>
<sequence>MIRYVILFISLMMFAPMSNASECPSFLNYDLPKLHSNQTVNLCDIAAGKNLLIVNTASHCGFTHQFEGLEALHEKYINKNFVVVGFASNDFNQEAKTEEEAAKVCRENFGVTFTMVAPSYVTGNRANPIFRELNSQSEKPSWNFNKYLVSADGKVIEHFGSSVEPDSESLIGAIDTLLTE</sequence>
<comment type="similarity">
    <text evidence="1">Belongs to the glutathione peroxidase family.</text>
</comment>
<evidence type="ECO:0000256" key="1">
    <source>
        <dbReference type="ARBA" id="ARBA00006926"/>
    </source>
</evidence>
<organism evidence="5">
    <name type="scientific">marine sediment metagenome</name>
    <dbReference type="NCBI Taxonomy" id="412755"/>
    <lineage>
        <taxon>unclassified sequences</taxon>
        <taxon>metagenomes</taxon>
        <taxon>ecological metagenomes</taxon>
    </lineage>
</organism>
<dbReference type="PROSITE" id="PS00460">
    <property type="entry name" value="GLUTATHIONE_PEROXID_1"/>
    <property type="match status" value="1"/>
</dbReference>